<accession>A0A0C4ECZ4</accession>
<reference evidence="12" key="5">
    <citation type="submission" date="2015-06" db="UniProtKB">
        <authorList>
            <consortium name="EnsemblFungi"/>
        </authorList>
    </citation>
    <scope>IDENTIFICATION</scope>
    <source>
        <strain evidence="12">ATCC 64411</strain>
    </source>
</reference>
<evidence type="ECO:0000259" key="10">
    <source>
        <dbReference type="PROSITE" id="PS50157"/>
    </source>
</evidence>
<sequence>MTSTFPPKNHQYPWYSTDAGGSHPVSHHQTPTAAGDRTSNHQTTPAAEMTPTPKPPVRQHHGLMSLGILCEPDAASGAAPPASEPGCGKVFDVRSRVERHLKTHRKAAEPTVPVAELTCPLPGCDRVFEVPSGLTRHLQIHLREHPCSYCGKGFATQSDVRKHEACHRRGSIPLFPRLGCVAASSTSLIYAFL</sequence>
<evidence type="ECO:0000256" key="3">
    <source>
        <dbReference type="ARBA" id="ARBA00022771"/>
    </source>
</evidence>
<dbReference type="Proteomes" id="UP000011715">
    <property type="component" value="Unassembled WGS sequence"/>
</dbReference>
<dbReference type="EnsemblFungi" id="MAPG_10583T0">
    <property type="protein sequence ID" value="MAPG_10583T0"/>
    <property type="gene ID" value="MAPG_10583"/>
</dbReference>
<evidence type="ECO:0000256" key="9">
    <source>
        <dbReference type="SAM" id="MobiDB-lite"/>
    </source>
</evidence>
<evidence type="ECO:0000256" key="4">
    <source>
        <dbReference type="ARBA" id="ARBA00022833"/>
    </source>
</evidence>
<dbReference type="EMBL" id="GL876975">
    <property type="protein sequence ID" value="KLU90731.1"/>
    <property type="molecule type" value="Genomic_DNA"/>
</dbReference>
<dbReference type="Pfam" id="PF00096">
    <property type="entry name" value="zf-C2H2"/>
    <property type="match status" value="2"/>
</dbReference>
<dbReference type="VEuPathDB" id="FungiDB:MAPG_10583"/>
<dbReference type="EMBL" id="ADBL01002364">
    <property type="status" value="NOT_ANNOTATED_CDS"/>
    <property type="molecule type" value="Genomic_DNA"/>
</dbReference>
<dbReference type="PROSITE" id="PS00028">
    <property type="entry name" value="ZINC_FINGER_C2H2_1"/>
    <property type="match status" value="2"/>
</dbReference>
<keyword evidence="2" id="KW-0479">Metal-binding</keyword>
<dbReference type="GO" id="GO:0005634">
    <property type="term" value="C:nucleus"/>
    <property type="evidence" value="ECO:0007669"/>
    <property type="project" value="UniProtKB-SubCell"/>
</dbReference>
<keyword evidence="13" id="KW-1185">Reference proteome</keyword>
<evidence type="ECO:0000256" key="1">
    <source>
        <dbReference type="ARBA" id="ARBA00004123"/>
    </source>
</evidence>
<dbReference type="EMBL" id="ADBL01002363">
    <property type="status" value="NOT_ANNOTATED_CDS"/>
    <property type="molecule type" value="Genomic_DNA"/>
</dbReference>
<dbReference type="SUPFAM" id="SSF57667">
    <property type="entry name" value="beta-beta-alpha zinc fingers"/>
    <property type="match status" value="1"/>
</dbReference>
<evidence type="ECO:0000256" key="2">
    <source>
        <dbReference type="ARBA" id="ARBA00022723"/>
    </source>
</evidence>
<dbReference type="STRING" id="644358.A0A0C4ECZ4"/>
<reference evidence="13" key="1">
    <citation type="submission" date="2010-05" db="EMBL/GenBank/DDBJ databases">
        <title>The genome sequence of Magnaporthe poae strain ATCC 64411.</title>
        <authorList>
            <person name="Ma L.-J."/>
            <person name="Dead R."/>
            <person name="Young S."/>
            <person name="Zeng Q."/>
            <person name="Koehrsen M."/>
            <person name="Alvarado L."/>
            <person name="Berlin A."/>
            <person name="Chapman S.B."/>
            <person name="Chen Z."/>
            <person name="Freedman E."/>
            <person name="Gellesch M."/>
            <person name="Goldberg J."/>
            <person name="Griggs A."/>
            <person name="Gujja S."/>
            <person name="Heilman E.R."/>
            <person name="Heiman D."/>
            <person name="Hepburn T."/>
            <person name="Howarth C."/>
            <person name="Jen D."/>
            <person name="Larson L."/>
            <person name="Mehta T."/>
            <person name="Neiman D."/>
            <person name="Pearson M."/>
            <person name="Roberts A."/>
            <person name="Saif S."/>
            <person name="Shea T."/>
            <person name="Shenoy N."/>
            <person name="Sisk P."/>
            <person name="Stolte C."/>
            <person name="Sykes S."/>
            <person name="Walk T."/>
            <person name="White J."/>
            <person name="Yandava C."/>
            <person name="Haas B."/>
            <person name="Nusbaum C."/>
            <person name="Birren B."/>
        </authorList>
    </citation>
    <scope>NUCLEOTIDE SEQUENCE [LARGE SCALE GENOMIC DNA]</scope>
    <source>
        <strain evidence="13">ATCC 64411 / 73-15</strain>
    </source>
</reference>
<evidence type="ECO:0000256" key="7">
    <source>
        <dbReference type="ARBA" id="ARBA00023242"/>
    </source>
</evidence>
<dbReference type="Gene3D" id="3.30.160.60">
    <property type="entry name" value="Classic Zinc Finger"/>
    <property type="match status" value="1"/>
</dbReference>
<reference evidence="12" key="4">
    <citation type="journal article" date="2015" name="G3 (Bethesda)">
        <title>Genome sequences of three phytopathogenic species of the Magnaporthaceae family of fungi.</title>
        <authorList>
            <person name="Okagaki L.H."/>
            <person name="Nunes C.C."/>
            <person name="Sailsbery J."/>
            <person name="Clay B."/>
            <person name="Brown D."/>
            <person name="John T."/>
            <person name="Oh Y."/>
            <person name="Young N."/>
            <person name="Fitzgerald M."/>
            <person name="Haas B.J."/>
            <person name="Zeng Q."/>
            <person name="Young S."/>
            <person name="Adiconis X."/>
            <person name="Fan L."/>
            <person name="Levin J.Z."/>
            <person name="Mitchell T.K."/>
            <person name="Okubara P.A."/>
            <person name="Farman M.L."/>
            <person name="Kohn L.M."/>
            <person name="Birren B."/>
            <person name="Ma L.-J."/>
            <person name="Dean R.A."/>
        </authorList>
    </citation>
    <scope>NUCLEOTIDE SEQUENCE</scope>
    <source>
        <strain evidence="12">ATCC 64411 / 73-15</strain>
    </source>
</reference>
<dbReference type="PANTHER" id="PTHR46179:SF13">
    <property type="entry name" value="C2H2-TYPE DOMAIN-CONTAINING PROTEIN"/>
    <property type="match status" value="1"/>
</dbReference>
<feature type="domain" description="C2H2-type" evidence="10">
    <location>
        <begin position="117"/>
        <end position="146"/>
    </location>
</feature>
<feature type="domain" description="C2H2-type" evidence="10">
    <location>
        <begin position="145"/>
        <end position="167"/>
    </location>
</feature>
<dbReference type="InterPro" id="IPR051061">
    <property type="entry name" value="Zinc_finger_trans_reg"/>
</dbReference>
<evidence type="ECO:0000313" key="13">
    <source>
        <dbReference type="Proteomes" id="UP000011715"/>
    </source>
</evidence>
<keyword evidence="4" id="KW-0862">Zinc</keyword>
<reference evidence="11" key="3">
    <citation type="submission" date="2011-03" db="EMBL/GenBank/DDBJ databases">
        <title>Annotation of Magnaporthe poae ATCC 64411.</title>
        <authorList>
            <person name="Ma L.-J."/>
            <person name="Dead R."/>
            <person name="Young S.K."/>
            <person name="Zeng Q."/>
            <person name="Gargeya S."/>
            <person name="Fitzgerald M."/>
            <person name="Haas B."/>
            <person name="Abouelleil A."/>
            <person name="Alvarado L."/>
            <person name="Arachchi H.M."/>
            <person name="Berlin A."/>
            <person name="Brown A."/>
            <person name="Chapman S.B."/>
            <person name="Chen Z."/>
            <person name="Dunbar C."/>
            <person name="Freedman E."/>
            <person name="Gearin G."/>
            <person name="Gellesch M."/>
            <person name="Goldberg J."/>
            <person name="Griggs A."/>
            <person name="Gujja S."/>
            <person name="Heiman D."/>
            <person name="Howarth C."/>
            <person name="Larson L."/>
            <person name="Lui A."/>
            <person name="MacDonald P.J.P."/>
            <person name="Mehta T."/>
            <person name="Montmayeur A."/>
            <person name="Murphy C."/>
            <person name="Neiman D."/>
            <person name="Pearson M."/>
            <person name="Priest M."/>
            <person name="Roberts A."/>
            <person name="Saif S."/>
            <person name="Shea T."/>
            <person name="Shenoy N."/>
            <person name="Sisk P."/>
            <person name="Stolte C."/>
            <person name="Sykes S."/>
            <person name="Yandava C."/>
            <person name="Wortman J."/>
            <person name="Nusbaum C."/>
            <person name="Birren B."/>
        </authorList>
    </citation>
    <scope>NUCLEOTIDE SEQUENCE</scope>
    <source>
        <strain evidence="11">ATCC 64411</strain>
    </source>
</reference>
<evidence type="ECO:0000256" key="6">
    <source>
        <dbReference type="ARBA" id="ARBA00023163"/>
    </source>
</evidence>
<evidence type="ECO:0000256" key="8">
    <source>
        <dbReference type="PROSITE-ProRule" id="PRU00042"/>
    </source>
</evidence>
<dbReference type="SMART" id="SM00355">
    <property type="entry name" value="ZnF_C2H2"/>
    <property type="match status" value="3"/>
</dbReference>
<organism evidence="12 13">
    <name type="scientific">Magnaporthiopsis poae (strain ATCC 64411 / 73-15)</name>
    <name type="common">Kentucky bluegrass fungus</name>
    <name type="synonym">Magnaporthe poae</name>
    <dbReference type="NCBI Taxonomy" id="644358"/>
    <lineage>
        <taxon>Eukaryota</taxon>
        <taxon>Fungi</taxon>
        <taxon>Dikarya</taxon>
        <taxon>Ascomycota</taxon>
        <taxon>Pezizomycotina</taxon>
        <taxon>Sordariomycetes</taxon>
        <taxon>Sordariomycetidae</taxon>
        <taxon>Magnaporthales</taxon>
        <taxon>Magnaporthaceae</taxon>
        <taxon>Magnaporthiopsis</taxon>
    </lineage>
</organism>
<evidence type="ECO:0000313" key="11">
    <source>
        <dbReference type="EMBL" id="KLU90731.1"/>
    </source>
</evidence>
<dbReference type="InterPro" id="IPR036236">
    <property type="entry name" value="Znf_C2H2_sf"/>
</dbReference>
<evidence type="ECO:0000256" key="5">
    <source>
        <dbReference type="ARBA" id="ARBA00023015"/>
    </source>
</evidence>
<proteinExistence type="predicted"/>
<dbReference type="InterPro" id="IPR013087">
    <property type="entry name" value="Znf_C2H2_type"/>
</dbReference>
<protein>
    <recommendedName>
        <fullName evidence="10">C2H2-type domain-containing protein</fullName>
    </recommendedName>
</protein>
<comment type="subcellular location">
    <subcellularLocation>
        <location evidence="1">Nucleus</location>
    </subcellularLocation>
</comment>
<keyword evidence="7" id="KW-0539">Nucleus</keyword>
<feature type="region of interest" description="Disordered" evidence="9">
    <location>
        <begin position="1"/>
        <end position="60"/>
    </location>
</feature>
<keyword evidence="3 8" id="KW-0863">Zinc-finger</keyword>
<keyword evidence="6" id="KW-0804">Transcription</keyword>
<dbReference type="OrthoDB" id="3437960at2759"/>
<keyword evidence="5" id="KW-0805">Transcription regulation</keyword>
<dbReference type="AlphaFoldDB" id="A0A0C4ECZ4"/>
<dbReference type="GO" id="GO:0006357">
    <property type="term" value="P:regulation of transcription by RNA polymerase II"/>
    <property type="evidence" value="ECO:0007669"/>
    <property type="project" value="TreeGrafter"/>
</dbReference>
<dbReference type="PANTHER" id="PTHR46179">
    <property type="entry name" value="ZINC FINGER PROTEIN"/>
    <property type="match status" value="1"/>
</dbReference>
<name>A0A0C4ECZ4_MAGP6</name>
<dbReference type="PROSITE" id="PS50157">
    <property type="entry name" value="ZINC_FINGER_C2H2_2"/>
    <property type="match status" value="2"/>
</dbReference>
<reference evidence="11" key="2">
    <citation type="submission" date="2010-05" db="EMBL/GenBank/DDBJ databases">
        <title>The Genome Sequence of Magnaporthe poae strain ATCC 64411.</title>
        <authorList>
            <consortium name="The Broad Institute Genome Sequencing Platform"/>
            <consortium name="Broad Institute Genome Sequencing Center for Infectious Disease"/>
            <person name="Ma L.-J."/>
            <person name="Dead R."/>
            <person name="Young S."/>
            <person name="Zeng Q."/>
            <person name="Koehrsen M."/>
            <person name="Alvarado L."/>
            <person name="Berlin A."/>
            <person name="Chapman S.B."/>
            <person name="Chen Z."/>
            <person name="Freedman E."/>
            <person name="Gellesch M."/>
            <person name="Goldberg J."/>
            <person name="Griggs A."/>
            <person name="Gujja S."/>
            <person name="Heilman E.R."/>
            <person name="Heiman D."/>
            <person name="Hepburn T."/>
            <person name="Howarth C."/>
            <person name="Jen D."/>
            <person name="Larson L."/>
            <person name="Mehta T."/>
            <person name="Neiman D."/>
            <person name="Pearson M."/>
            <person name="Roberts A."/>
            <person name="Saif S."/>
            <person name="Shea T."/>
            <person name="Shenoy N."/>
            <person name="Sisk P."/>
            <person name="Stolte C."/>
            <person name="Sykes S."/>
            <person name="Walk T."/>
            <person name="White J."/>
            <person name="Yandava C."/>
            <person name="Haas B."/>
            <person name="Nusbaum C."/>
            <person name="Birren B."/>
        </authorList>
    </citation>
    <scope>NUCLEOTIDE SEQUENCE</scope>
    <source>
        <strain evidence="11">ATCC 64411</strain>
    </source>
</reference>
<dbReference type="GO" id="GO:0008270">
    <property type="term" value="F:zinc ion binding"/>
    <property type="evidence" value="ECO:0007669"/>
    <property type="project" value="UniProtKB-KW"/>
</dbReference>
<evidence type="ECO:0000313" key="12">
    <source>
        <dbReference type="EnsemblFungi" id="MAPG_10583T0"/>
    </source>
</evidence>
<gene>
    <name evidence="11" type="ORF">MAPG_10583</name>
</gene>